<evidence type="ECO:0000259" key="5">
    <source>
        <dbReference type="PROSITE" id="PS50025"/>
    </source>
</evidence>
<dbReference type="SMART" id="SM00179">
    <property type="entry name" value="EGF_CA"/>
    <property type="match status" value="2"/>
</dbReference>
<feature type="domain" description="EGF-like" evidence="6">
    <location>
        <begin position="277"/>
        <end position="312"/>
    </location>
</feature>
<evidence type="ECO:0000256" key="3">
    <source>
        <dbReference type="ARBA" id="ARBA00023157"/>
    </source>
</evidence>
<feature type="disulfide bond" evidence="4">
    <location>
        <begin position="39"/>
        <end position="48"/>
    </location>
</feature>
<evidence type="ECO:0000256" key="2">
    <source>
        <dbReference type="ARBA" id="ARBA00022737"/>
    </source>
</evidence>
<dbReference type="EMBL" id="CP092879">
    <property type="protein sequence ID" value="UYV79231.1"/>
    <property type="molecule type" value="Genomic_DNA"/>
</dbReference>
<dbReference type="InterPro" id="IPR013032">
    <property type="entry name" value="EGF-like_CS"/>
</dbReference>
<organism evidence="7 8">
    <name type="scientific">Cordylochernes scorpioides</name>
    <dbReference type="NCBI Taxonomy" id="51811"/>
    <lineage>
        <taxon>Eukaryota</taxon>
        <taxon>Metazoa</taxon>
        <taxon>Ecdysozoa</taxon>
        <taxon>Arthropoda</taxon>
        <taxon>Chelicerata</taxon>
        <taxon>Arachnida</taxon>
        <taxon>Pseudoscorpiones</taxon>
        <taxon>Cheliferoidea</taxon>
        <taxon>Chernetidae</taxon>
        <taxon>Cordylochernes</taxon>
    </lineage>
</organism>
<sequence>MFVYSCACPEGYTGENCTRQACQCQNGGRCHEESGRCECPAGWAGDRCELEPAVLYPRTSPCSAHDCQNGGLCFQPLSGDYQCRCQPGYAGRYCEILGSLSFEAGGYVELDSLGPTRAPVNLTLVFATRNGQSGILAYSAGQLGHVAAELFQGRVRASYDVGNHPVSTMFSYETVADGRPHSLQLLLQGKNLSMRVDQAPARTVVNEGKREFLEPAGALFLGGVPPDVAAMAARQWHLRNATSFDGCLQAMLLNGQPLDALKSHARPRTSPGCPGWDPPACLDHRCKKGRCVPADEGYECHCRQGWSGPYCDKGKFLSLSRPPSPAYSSLSFSG</sequence>
<evidence type="ECO:0000313" key="7">
    <source>
        <dbReference type="EMBL" id="UYV79231.1"/>
    </source>
</evidence>
<dbReference type="InterPro" id="IPR013320">
    <property type="entry name" value="ConA-like_dom_sf"/>
</dbReference>
<keyword evidence="8" id="KW-1185">Reference proteome</keyword>
<feature type="domain" description="Laminin G" evidence="5">
    <location>
        <begin position="97"/>
        <end position="273"/>
    </location>
</feature>
<evidence type="ECO:0000256" key="1">
    <source>
        <dbReference type="ARBA" id="ARBA00022536"/>
    </source>
</evidence>
<dbReference type="InterPro" id="IPR001791">
    <property type="entry name" value="Laminin_G"/>
</dbReference>
<proteinExistence type="predicted"/>
<evidence type="ECO:0000313" key="8">
    <source>
        <dbReference type="Proteomes" id="UP001235939"/>
    </source>
</evidence>
<dbReference type="CDD" id="cd00110">
    <property type="entry name" value="LamG"/>
    <property type="match status" value="1"/>
</dbReference>
<feature type="disulfide bond" evidence="4">
    <location>
        <begin position="85"/>
        <end position="94"/>
    </location>
</feature>
<reference evidence="7 8" key="1">
    <citation type="submission" date="2022-01" db="EMBL/GenBank/DDBJ databases">
        <title>A chromosomal length assembly of Cordylochernes scorpioides.</title>
        <authorList>
            <person name="Zeh D."/>
            <person name="Zeh J."/>
        </authorList>
    </citation>
    <scope>NUCLEOTIDE SEQUENCE [LARGE SCALE GENOMIC DNA]</scope>
    <source>
        <strain evidence="7">IN4F17</strain>
        <tissue evidence="7">Whole Body</tissue>
    </source>
</reference>
<dbReference type="CDD" id="cd00054">
    <property type="entry name" value="EGF_CA"/>
    <property type="match status" value="2"/>
</dbReference>
<dbReference type="Pfam" id="PF00008">
    <property type="entry name" value="EGF"/>
    <property type="match status" value="1"/>
</dbReference>
<dbReference type="SUPFAM" id="SSF57196">
    <property type="entry name" value="EGF/Laminin"/>
    <property type="match status" value="1"/>
</dbReference>
<dbReference type="PROSITE" id="PS01186">
    <property type="entry name" value="EGF_2"/>
    <property type="match status" value="3"/>
</dbReference>
<evidence type="ECO:0000256" key="4">
    <source>
        <dbReference type="PROSITE-ProRule" id="PRU00076"/>
    </source>
</evidence>
<dbReference type="Proteomes" id="UP001235939">
    <property type="component" value="Chromosome 17"/>
</dbReference>
<comment type="caution">
    <text evidence="4">Lacks conserved residue(s) required for the propagation of feature annotation.</text>
</comment>
<evidence type="ECO:0000259" key="6">
    <source>
        <dbReference type="PROSITE" id="PS50026"/>
    </source>
</evidence>
<gene>
    <name evidence="7" type="ORF">LAZ67_17001671</name>
</gene>
<dbReference type="Pfam" id="PF12661">
    <property type="entry name" value="hEGF"/>
    <property type="match status" value="2"/>
</dbReference>
<feature type="disulfide bond" evidence="4">
    <location>
        <begin position="302"/>
        <end position="311"/>
    </location>
</feature>
<feature type="disulfide bond" evidence="4">
    <location>
        <begin position="281"/>
        <end position="291"/>
    </location>
</feature>
<dbReference type="Gene3D" id="2.10.25.10">
    <property type="entry name" value="Laminin"/>
    <property type="match status" value="3"/>
</dbReference>
<feature type="domain" description="EGF-like" evidence="6">
    <location>
        <begin position="18"/>
        <end position="49"/>
    </location>
</feature>
<accession>A0ABY6LG72</accession>
<name>A0ABY6LG72_9ARAC</name>
<keyword evidence="3 4" id="KW-1015">Disulfide bond</keyword>
<dbReference type="Gene3D" id="2.60.120.200">
    <property type="match status" value="1"/>
</dbReference>
<dbReference type="InterPro" id="IPR052108">
    <property type="entry name" value="MEGF/SIB"/>
</dbReference>
<dbReference type="SUPFAM" id="SSF49899">
    <property type="entry name" value="Concanavalin A-like lectins/glucanases"/>
    <property type="match status" value="1"/>
</dbReference>
<dbReference type="Pfam" id="PF02210">
    <property type="entry name" value="Laminin_G_2"/>
    <property type="match status" value="1"/>
</dbReference>
<dbReference type="PROSITE" id="PS50025">
    <property type="entry name" value="LAM_G_DOMAIN"/>
    <property type="match status" value="1"/>
</dbReference>
<dbReference type="PANTHER" id="PTHR24035:SF109">
    <property type="entry name" value="PROTEIN DRAPER"/>
    <property type="match status" value="1"/>
</dbReference>
<dbReference type="SMART" id="SM00181">
    <property type="entry name" value="EGF"/>
    <property type="match status" value="3"/>
</dbReference>
<dbReference type="InterPro" id="IPR001881">
    <property type="entry name" value="EGF-like_Ca-bd_dom"/>
</dbReference>
<keyword evidence="1 4" id="KW-0245">EGF-like domain</keyword>
<dbReference type="SMART" id="SM00282">
    <property type="entry name" value="LamG"/>
    <property type="match status" value="1"/>
</dbReference>
<dbReference type="PROSITE" id="PS00022">
    <property type="entry name" value="EGF_1"/>
    <property type="match status" value="3"/>
</dbReference>
<feature type="domain" description="EGF-like" evidence="6">
    <location>
        <begin position="58"/>
        <end position="95"/>
    </location>
</feature>
<protein>
    <submittedName>
        <fullName evidence="7">SLIT2</fullName>
    </submittedName>
</protein>
<dbReference type="InterPro" id="IPR000742">
    <property type="entry name" value="EGF"/>
</dbReference>
<dbReference type="PROSITE" id="PS50026">
    <property type="entry name" value="EGF_3"/>
    <property type="match status" value="3"/>
</dbReference>
<keyword evidence="2" id="KW-0677">Repeat</keyword>
<dbReference type="PANTHER" id="PTHR24035">
    <property type="entry name" value="MULTIPLE EPIDERMAL GROWTH FACTOR-LIKE DOMAINS PROTEIN"/>
    <property type="match status" value="1"/>
</dbReference>